<reference evidence="2 3" key="1">
    <citation type="submission" date="2018-07" db="EMBL/GenBank/DDBJ databases">
        <title>Comparative genomes isolates from brazilian mangrove.</title>
        <authorList>
            <person name="De Araujo J.E."/>
            <person name="Taketani R.G."/>
            <person name="Silva M.C.P."/>
            <person name="Lourenco M.V."/>
            <person name="Oliveira V.M."/>
            <person name="Andreote F.D."/>
        </authorList>
    </citation>
    <scope>NUCLEOTIDE SEQUENCE [LARGE SCALE GENOMIC DNA]</scope>
    <source>
        <strain evidence="2 3">HEX PRIS-MGV</strain>
    </source>
</reference>
<dbReference type="EMBL" id="QPEX01000035">
    <property type="protein sequence ID" value="RCS44192.1"/>
    <property type="molecule type" value="Genomic_DNA"/>
</dbReference>
<evidence type="ECO:0000313" key="3">
    <source>
        <dbReference type="Proteomes" id="UP000253562"/>
    </source>
</evidence>
<comment type="caution">
    <text evidence="2">The sequence shown here is derived from an EMBL/GenBank/DDBJ whole genome shotgun (WGS) entry which is preliminary data.</text>
</comment>
<dbReference type="Proteomes" id="UP000253562">
    <property type="component" value="Unassembled WGS sequence"/>
</dbReference>
<gene>
    <name evidence="2" type="ORF">DTL42_17935</name>
</gene>
<sequence>MRRALAQRQECRHRAVEDEPVAEDSAVNKGLSKKPKPPTSGVPPDKRQHRKPWKPAQPDKLQPFKPAEPAKIVMQKPSVLT</sequence>
<evidence type="ECO:0000313" key="2">
    <source>
        <dbReference type="EMBL" id="RCS44192.1"/>
    </source>
</evidence>
<evidence type="ECO:0000256" key="1">
    <source>
        <dbReference type="SAM" id="MobiDB-lite"/>
    </source>
</evidence>
<accession>A0A368KN19</accession>
<feature type="region of interest" description="Disordered" evidence="1">
    <location>
        <begin position="1"/>
        <end position="81"/>
    </location>
</feature>
<name>A0A368KN19_9BACT</name>
<protein>
    <submittedName>
        <fullName evidence="2">Uncharacterized protein</fullName>
    </submittedName>
</protein>
<dbReference type="AlphaFoldDB" id="A0A368KN19"/>
<organism evidence="2 3">
    <name type="scientific">Bremerella cremea</name>
    <dbReference type="NCBI Taxonomy" id="1031537"/>
    <lineage>
        <taxon>Bacteria</taxon>
        <taxon>Pseudomonadati</taxon>
        <taxon>Planctomycetota</taxon>
        <taxon>Planctomycetia</taxon>
        <taxon>Pirellulales</taxon>
        <taxon>Pirellulaceae</taxon>
        <taxon>Bremerella</taxon>
    </lineage>
</organism>
<proteinExistence type="predicted"/>